<dbReference type="InterPro" id="IPR013083">
    <property type="entry name" value="Znf_RING/FYVE/PHD"/>
</dbReference>
<keyword evidence="7 9" id="KW-0694">RNA-binding</keyword>
<evidence type="ECO:0000256" key="8">
    <source>
        <dbReference type="ARBA" id="ARBA00023242"/>
    </source>
</evidence>
<feature type="domain" description="RING-type" evidence="12">
    <location>
        <begin position="472"/>
        <end position="507"/>
    </location>
</feature>
<organism evidence="13 14">
    <name type="scientific">Hypsibius exemplaris</name>
    <name type="common">Freshwater tardigrade</name>
    <dbReference type="NCBI Taxonomy" id="2072580"/>
    <lineage>
        <taxon>Eukaryota</taxon>
        <taxon>Metazoa</taxon>
        <taxon>Ecdysozoa</taxon>
        <taxon>Tardigrada</taxon>
        <taxon>Eutardigrada</taxon>
        <taxon>Parachela</taxon>
        <taxon>Hypsibioidea</taxon>
        <taxon>Hypsibiidae</taxon>
        <taxon>Hypsibius</taxon>
    </lineage>
</organism>
<comment type="subcellular location">
    <subcellularLocation>
        <location evidence="2">Cytoplasm</location>
    </subcellularLocation>
    <subcellularLocation>
        <location evidence="1">Nucleus</location>
    </subcellularLocation>
</comment>
<keyword evidence="5 10" id="KW-0863">Zinc-finger</keyword>
<dbReference type="InterPro" id="IPR047226">
    <property type="entry name" value="KH-I_MEX3_rpt2"/>
</dbReference>
<dbReference type="GO" id="GO:0005634">
    <property type="term" value="C:nucleus"/>
    <property type="evidence" value="ECO:0007669"/>
    <property type="project" value="UniProtKB-SubCell"/>
</dbReference>
<proteinExistence type="predicted"/>
<comment type="caution">
    <text evidence="13">The sequence shown here is derived from an EMBL/GenBank/DDBJ whole genome shotgun (WGS) entry which is preliminary data.</text>
</comment>
<reference evidence="14" key="1">
    <citation type="submission" date="2017-01" db="EMBL/GenBank/DDBJ databases">
        <title>Comparative genomics of anhydrobiosis in the tardigrade Hypsibius dujardini.</title>
        <authorList>
            <person name="Yoshida Y."/>
            <person name="Koutsovoulos G."/>
            <person name="Laetsch D."/>
            <person name="Stevens L."/>
            <person name="Kumar S."/>
            <person name="Horikawa D."/>
            <person name="Ishino K."/>
            <person name="Komine S."/>
            <person name="Tomita M."/>
            <person name="Blaxter M."/>
            <person name="Arakawa K."/>
        </authorList>
    </citation>
    <scope>NUCLEOTIDE SEQUENCE [LARGE SCALE GENOMIC DNA]</scope>
    <source>
        <strain evidence="14">Z151</strain>
    </source>
</reference>
<evidence type="ECO:0000313" key="14">
    <source>
        <dbReference type="Proteomes" id="UP000192578"/>
    </source>
</evidence>
<dbReference type="InterPro" id="IPR047228">
    <property type="entry name" value="KH-I_MEX3_rpt1"/>
</dbReference>
<dbReference type="AlphaFoldDB" id="A0A1W0WEY6"/>
<evidence type="ECO:0000256" key="4">
    <source>
        <dbReference type="ARBA" id="ARBA00022737"/>
    </source>
</evidence>
<dbReference type="SMART" id="SM00184">
    <property type="entry name" value="RING"/>
    <property type="match status" value="1"/>
</dbReference>
<name>A0A1W0WEY6_HYPEX</name>
<dbReference type="InterPro" id="IPR004087">
    <property type="entry name" value="KH_dom"/>
</dbReference>
<gene>
    <name evidence="13" type="ORF">BV898_11990</name>
</gene>
<keyword evidence="3" id="KW-0963">Cytoplasm</keyword>
<dbReference type="EMBL" id="MTYJ01000116">
    <property type="protein sequence ID" value="OQV13770.1"/>
    <property type="molecule type" value="Genomic_DNA"/>
</dbReference>
<evidence type="ECO:0000259" key="12">
    <source>
        <dbReference type="PROSITE" id="PS50089"/>
    </source>
</evidence>
<evidence type="ECO:0000256" key="10">
    <source>
        <dbReference type="PROSITE-ProRule" id="PRU00175"/>
    </source>
</evidence>
<dbReference type="Pfam" id="PF00013">
    <property type="entry name" value="KH_1"/>
    <property type="match status" value="2"/>
</dbReference>
<dbReference type="Gene3D" id="3.30.1370.10">
    <property type="entry name" value="K Homology domain, type 1"/>
    <property type="match status" value="2"/>
</dbReference>
<dbReference type="Pfam" id="PF13920">
    <property type="entry name" value="zf-C3HC4_3"/>
    <property type="match status" value="1"/>
</dbReference>
<dbReference type="InterPro" id="IPR001841">
    <property type="entry name" value="Znf_RING"/>
</dbReference>
<evidence type="ECO:0000256" key="7">
    <source>
        <dbReference type="ARBA" id="ARBA00022884"/>
    </source>
</evidence>
<feature type="compositionally biased region" description="Polar residues" evidence="11">
    <location>
        <begin position="345"/>
        <end position="364"/>
    </location>
</feature>
<dbReference type="SMART" id="SM00322">
    <property type="entry name" value="KH"/>
    <property type="match status" value="2"/>
</dbReference>
<keyword evidence="6" id="KW-0862">Zinc</keyword>
<dbReference type="PANTHER" id="PTHR23285">
    <property type="entry name" value="RING FINGER AND KH DOMAIN CONTAINING PROTEIN 1"/>
    <property type="match status" value="1"/>
</dbReference>
<dbReference type="FunFam" id="3.30.1370.10:FF:000012">
    <property type="entry name" value="Mex-3 RNA-binding family member D"/>
    <property type="match status" value="1"/>
</dbReference>
<dbReference type="PROSITE" id="PS50084">
    <property type="entry name" value="KH_TYPE_1"/>
    <property type="match status" value="2"/>
</dbReference>
<feature type="region of interest" description="Disordered" evidence="11">
    <location>
        <begin position="344"/>
        <end position="402"/>
    </location>
</feature>
<evidence type="ECO:0000256" key="6">
    <source>
        <dbReference type="ARBA" id="ARBA00022833"/>
    </source>
</evidence>
<evidence type="ECO:0000256" key="11">
    <source>
        <dbReference type="SAM" id="MobiDB-lite"/>
    </source>
</evidence>
<evidence type="ECO:0000256" key="2">
    <source>
        <dbReference type="ARBA" id="ARBA00004496"/>
    </source>
</evidence>
<dbReference type="GO" id="GO:0008270">
    <property type="term" value="F:zinc ion binding"/>
    <property type="evidence" value="ECO:0007669"/>
    <property type="project" value="UniProtKB-KW"/>
</dbReference>
<evidence type="ECO:0000313" key="13">
    <source>
        <dbReference type="EMBL" id="OQV13770.1"/>
    </source>
</evidence>
<dbReference type="InterPro" id="IPR004088">
    <property type="entry name" value="KH_dom_type_1"/>
</dbReference>
<dbReference type="SUPFAM" id="SSF57850">
    <property type="entry name" value="RING/U-box"/>
    <property type="match status" value="1"/>
</dbReference>
<keyword evidence="5 10" id="KW-0479">Metal-binding</keyword>
<dbReference type="CDD" id="cd22424">
    <property type="entry name" value="KH-I_MEX3_rpt2"/>
    <property type="match status" value="1"/>
</dbReference>
<evidence type="ECO:0000256" key="1">
    <source>
        <dbReference type="ARBA" id="ARBA00004123"/>
    </source>
</evidence>
<dbReference type="OrthoDB" id="427410at2759"/>
<dbReference type="SUPFAM" id="SSF54791">
    <property type="entry name" value="Eukaryotic type KH-domain (KH-domain type I)"/>
    <property type="match status" value="2"/>
</dbReference>
<keyword evidence="4" id="KW-0677">Repeat</keyword>
<accession>A0A1W0WEY6</accession>
<dbReference type="InterPro" id="IPR036612">
    <property type="entry name" value="KH_dom_type_1_sf"/>
</dbReference>
<dbReference type="PANTHER" id="PTHR23285:SF7">
    <property type="entry name" value="LD09246P1"/>
    <property type="match status" value="1"/>
</dbReference>
<keyword evidence="8" id="KW-0539">Nucleus</keyword>
<protein>
    <submittedName>
        <fullName evidence="13">RNA-binding protein MEX3B</fullName>
    </submittedName>
</protein>
<evidence type="ECO:0000256" key="3">
    <source>
        <dbReference type="ARBA" id="ARBA00022490"/>
    </source>
</evidence>
<evidence type="ECO:0000256" key="5">
    <source>
        <dbReference type="ARBA" id="ARBA00022771"/>
    </source>
</evidence>
<dbReference type="PROSITE" id="PS50089">
    <property type="entry name" value="ZF_RING_2"/>
    <property type="match status" value="1"/>
</dbReference>
<dbReference type="CDD" id="cd22423">
    <property type="entry name" value="KH-I_MEX3_rpt1"/>
    <property type="match status" value="1"/>
</dbReference>
<evidence type="ECO:0000256" key="9">
    <source>
        <dbReference type="PROSITE-ProRule" id="PRU00117"/>
    </source>
</evidence>
<dbReference type="InterPro" id="IPR047227">
    <property type="entry name" value="MEX3"/>
</dbReference>
<dbReference type="GO" id="GO:0003723">
    <property type="term" value="F:RNA binding"/>
    <property type="evidence" value="ECO:0007669"/>
    <property type="project" value="UniProtKB-UniRule"/>
</dbReference>
<sequence length="520" mass="55969">MPSPGLLPAQYPTLETVASLMNVPQLECDQRALQLAYELTRLHLQGQNLQGQNGGASASEMMMPGLAGYGMYGPPFTSLQQRFPSQPPSPTSAAAAALAVKRSQNMTECVQVPSSEHVAEIVGKQGCKIKALRSKTATYIKTPVRGEEAIFVITGRREDVEIAKNEILQAAEHFTQIRAQRRLHPPPHIPGQVTIQLPVPLRLVGLIVGPKGQTIKKVQQDTVTYIITPGRDKDPVFEITGCHEGVERARELIEDHVLARTGSTLEELLIQQNDPTRQRSSSMDNGSFGMDIWKDTERLFGSASPDNLSGGSGGKNDSYNFDIGCWNVARESDTPDMNGGAGQFFSPNKQQRSFSIANPGSQEYYNDYGSSSSGHGDHHRRVNRLNSDPIPTGFNGNGPSIWTGGNGNGNSGSCGDVFQTGNTGNSSGGMGYFSTDYGAFGMFNGKASLNSTGDSACSSSPAESIASQKKQCYMCADADVIAAFVPCGHNLFCLTCARSQQRCPICHVEVEQVIRIQGDL</sequence>
<dbReference type="Proteomes" id="UP000192578">
    <property type="component" value="Unassembled WGS sequence"/>
</dbReference>
<dbReference type="CDD" id="cd16518">
    <property type="entry name" value="RING-HC_MEX3"/>
    <property type="match status" value="1"/>
</dbReference>
<dbReference type="Gene3D" id="3.30.40.10">
    <property type="entry name" value="Zinc/RING finger domain, C3HC4 (zinc finger)"/>
    <property type="match status" value="1"/>
</dbReference>
<dbReference type="GO" id="GO:0005737">
    <property type="term" value="C:cytoplasm"/>
    <property type="evidence" value="ECO:0007669"/>
    <property type="project" value="UniProtKB-SubCell"/>
</dbReference>
<keyword evidence="14" id="KW-1185">Reference proteome</keyword>